<gene>
    <name evidence="2" type="ORF">E2C01_008169</name>
</gene>
<dbReference type="AlphaFoldDB" id="A0A5B7D122"/>
<dbReference type="EMBL" id="VSRR010000423">
    <property type="protein sequence ID" value="MPC15379.1"/>
    <property type="molecule type" value="Genomic_DNA"/>
</dbReference>
<evidence type="ECO:0000256" key="1">
    <source>
        <dbReference type="SAM" id="MobiDB-lite"/>
    </source>
</evidence>
<comment type="caution">
    <text evidence="2">The sequence shown here is derived from an EMBL/GenBank/DDBJ whole genome shotgun (WGS) entry which is preliminary data.</text>
</comment>
<evidence type="ECO:0000313" key="2">
    <source>
        <dbReference type="EMBL" id="MPC15379.1"/>
    </source>
</evidence>
<sequence>MADPASPVPIPLPPRHAPPPRTFPIG</sequence>
<evidence type="ECO:0000313" key="3">
    <source>
        <dbReference type="Proteomes" id="UP000324222"/>
    </source>
</evidence>
<organism evidence="2 3">
    <name type="scientific">Portunus trituberculatus</name>
    <name type="common">Swimming crab</name>
    <name type="synonym">Neptunus trituberculatus</name>
    <dbReference type="NCBI Taxonomy" id="210409"/>
    <lineage>
        <taxon>Eukaryota</taxon>
        <taxon>Metazoa</taxon>
        <taxon>Ecdysozoa</taxon>
        <taxon>Arthropoda</taxon>
        <taxon>Crustacea</taxon>
        <taxon>Multicrustacea</taxon>
        <taxon>Malacostraca</taxon>
        <taxon>Eumalacostraca</taxon>
        <taxon>Eucarida</taxon>
        <taxon>Decapoda</taxon>
        <taxon>Pleocyemata</taxon>
        <taxon>Brachyura</taxon>
        <taxon>Eubrachyura</taxon>
        <taxon>Portunoidea</taxon>
        <taxon>Portunidae</taxon>
        <taxon>Portuninae</taxon>
        <taxon>Portunus</taxon>
    </lineage>
</organism>
<keyword evidence="3" id="KW-1185">Reference proteome</keyword>
<name>A0A5B7D122_PORTR</name>
<proteinExistence type="predicted"/>
<reference evidence="2 3" key="1">
    <citation type="submission" date="2019-05" db="EMBL/GenBank/DDBJ databases">
        <title>Another draft genome of Portunus trituberculatus and its Hox gene families provides insights of decapod evolution.</title>
        <authorList>
            <person name="Jeong J.-H."/>
            <person name="Song I."/>
            <person name="Kim S."/>
            <person name="Choi T."/>
            <person name="Kim D."/>
            <person name="Ryu S."/>
            <person name="Kim W."/>
        </authorList>
    </citation>
    <scope>NUCLEOTIDE SEQUENCE [LARGE SCALE GENOMIC DNA]</scope>
    <source>
        <tissue evidence="2">Muscle</tissue>
    </source>
</reference>
<feature type="region of interest" description="Disordered" evidence="1">
    <location>
        <begin position="1"/>
        <end position="26"/>
    </location>
</feature>
<accession>A0A5B7D122</accession>
<dbReference type="Proteomes" id="UP000324222">
    <property type="component" value="Unassembled WGS sequence"/>
</dbReference>
<protein>
    <submittedName>
        <fullName evidence="2">Uncharacterized protein</fullName>
    </submittedName>
</protein>